<dbReference type="AlphaFoldDB" id="A0A4V3CTC7"/>
<reference evidence="3 4" key="1">
    <citation type="submission" date="2019-03" db="EMBL/GenBank/DDBJ databases">
        <title>Genomic Encyclopedia of Type Strains, Phase IV (KMG-IV): sequencing the most valuable type-strain genomes for metagenomic binning, comparative biology and taxonomic classification.</title>
        <authorList>
            <person name="Goeker M."/>
        </authorList>
    </citation>
    <scope>NUCLEOTIDE SEQUENCE [LARGE SCALE GENOMIC DNA]</scope>
    <source>
        <strain evidence="3 4">DSM 16998</strain>
    </source>
</reference>
<accession>A0A4V3CTC7</accession>
<dbReference type="EMBL" id="SNXS01000003">
    <property type="protein sequence ID" value="TDP71357.1"/>
    <property type="molecule type" value="Genomic_DNA"/>
</dbReference>
<evidence type="ECO:0000313" key="3">
    <source>
        <dbReference type="EMBL" id="TDP71357.1"/>
    </source>
</evidence>
<dbReference type="InterPro" id="IPR013424">
    <property type="entry name" value="Ice-binding_C"/>
</dbReference>
<dbReference type="OrthoDB" id="8758235at2"/>
<keyword evidence="4" id="KW-1185">Reference proteome</keyword>
<dbReference type="NCBIfam" id="TIGR02595">
    <property type="entry name" value="PEP_CTERM"/>
    <property type="match status" value="1"/>
</dbReference>
<proteinExistence type="predicted"/>
<organism evidence="3 4">
    <name type="scientific">Roseateles toxinivorans</name>
    <dbReference type="NCBI Taxonomy" id="270368"/>
    <lineage>
        <taxon>Bacteria</taxon>
        <taxon>Pseudomonadati</taxon>
        <taxon>Pseudomonadota</taxon>
        <taxon>Betaproteobacteria</taxon>
        <taxon>Burkholderiales</taxon>
        <taxon>Sphaerotilaceae</taxon>
        <taxon>Roseateles</taxon>
    </lineage>
</organism>
<feature type="chain" id="PRO_5020904439" evidence="1">
    <location>
        <begin position="20"/>
        <end position="230"/>
    </location>
</feature>
<evidence type="ECO:0000259" key="2">
    <source>
        <dbReference type="Pfam" id="PF07589"/>
    </source>
</evidence>
<gene>
    <name evidence="3" type="ORF">DES47_103338</name>
</gene>
<dbReference type="Proteomes" id="UP000295361">
    <property type="component" value="Unassembled WGS sequence"/>
</dbReference>
<protein>
    <submittedName>
        <fullName evidence="3">Putative secreted protein with PEP-CTERM sorting signal</fullName>
    </submittedName>
</protein>
<sequence>MKRLLLSAALALSLHTAQAVTLVYDTTLALPGTTSAAEPQLAGVVLEDKMSDFSIAALGISGKIQSRVVRSDLDGTLDFYWRIFNDPNSSGALGVFRIGEFYAPEFNANWRIDGLGDVGPASARMYGGASIGKGYINFNFLSAASGAGSLAPGESSNFILMDTSAVYYNETSLMDVANIGTTKASDLMATFGPSAVPEPGSYALLGLGLAVLGLARSRSTAVPDYVRATS</sequence>
<dbReference type="RefSeq" id="WP_133701136.1">
    <property type="nucleotide sequence ID" value="NZ_SNXS01000003.1"/>
</dbReference>
<keyword evidence="1" id="KW-0732">Signal</keyword>
<dbReference type="Pfam" id="PF07589">
    <property type="entry name" value="PEP-CTERM"/>
    <property type="match status" value="1"/>
</dbReference>
<comment type="caution">
    <text evidence="3">The sequence shown here is derived from an EMBL/GenBank/DDBJ whole genome shotgun (WGS) entry which is preliminary data.</text>
</comment>
<feature type="signal peptide" evidence="1">
    <location>
        <begin position="1"/>
        <end position="19"/>
    </location>
</feature>
<dbReference type="InParanoid" id="A0A4V3CTC7"/>
<feature type="domain" description="Ice-binding protein C-terminal" evidence="2">
    <location>
        <begin position="195"/>
        <end position="216"/>
    </location>
</feature>
<evidence type="ECO:0000256" key="1">
    <source>
        <dbReference type="SAM" id="SignalP"/>
    </source>
</evidence>
<evidence type="ECO:0000313" key="4">
    <source>
        <dbReference type="Proteomes" id="UP000295361"/>
    </source>
</evidence>
<name>A0A4V3CTC7_9BURK</name>